<dbReference type="GeneID" id="127151760"/>
<accession>A0ABM3LDB5</accession>
<dbReference type="PANTHER" id="PTHR45631">
    <property type="entry name" value="OS07G0107800 PROTEIN-RELATED"/>
    <property type="match status" value="1"/>
</dbReference>
<dbReference type="InterPro" id="IPR000719">
    <property type="entry name" value="Prot_kinase_dom"/>
</dbReference>
<gene>
    <name evidence="3" type="primary">LOC127151760</name>
</gene>
<feature type="domain" description="Protein kinase" evidence="1">
    <location>
        <begin position="1"/>
        <end position="162"/>
    </location>
</feature>
<dbReference type="PANTHER" id="PTHR45631:SF202">
    <property type="entry name" value="SENESCENCE-INDUCED RECEPTOR-LIKE SERINE_THREONINE-PROTEIN KINASE"/>
    <property type="match status" value="1"/>
</dbReference>
<dbReference type="Proteomes" id="UP001652600">
    <property type="component" value="Chromosome 1"/>
</dbReference>
<evidence type="ECO:0000313" key="2">
    <source>
        <dbReference type="Proteomes" id="UP001652600"/>
    </source>
</evidence>
<protein>
    <submittedName>
        <fullName evidence="3">Probable LRR receptor-like serine/threonine-protein kinase At2g28960</fullName>
    </submittedName>
</protein>
<dbReference type="Pfam" id="PF00069">
    <property type="entry name" value="Pkinase"/>
    <property type="match status" value="1"/>
</dbReference>
<organism evidence="2 3">
    <name type="scientific">Cucumis melo</name>
    <name type="common">Muskmelon</name>
    <dbReference type="NCBI Taxonomy" id="3656"/>
    <lineage>
        <taxon>Eukaryota</taxon>
        <taxon>Viridiplantae</taxon>
        <taxon>Streptophyta</taxon>
        <taxon>Embryophyta</taxon>
        <taxon>Tracheophyta</taxon>
        <taxon>Spermatophyta</taxon>
        <taxon>Magnoliopsida</taxon>
        <taxon>eudicotyledons</taxon>
        <taxon>Gunneridae</taxon>
        <taxon>Pentapetalae</taxon>
        <taxon>rosids</taxon>
        <taxon>fabids</taxon>
        <taxon>Cucurbitales</taxon>
        <taxon>Cucurbitaceae</taxon>
        <taxon>Benincaseae</taxon>
        <taxon>Cucumis</taxon>
    </lineage>
</organism>
<dbReference type="SUPFAM" id="SSF56112">
    <property type="entry name" value="Protein kinase-like (PK-like)"/>
    <property type="match status" value="1"/>
</dbReference>
<reference evidence="3" key="2">
    <citation type="submission" date="2025-08" db="UniProtKB">
        <authorList>
            <consortium name="RefSeq"/>
        </authorList>
    </citation>
    <scope>IDENTIFICATION</scope>
    <source>
        <tissue evidence="3">Stem</tissue>
    </source>
</reference>
<dbReference type="InterPro" id="IPR011009">
    <property type="entry name" value="Kinase-like_dom_sf"/>
</dbReference>
<reference evidence="2" key="1">
    <citation type="submission" date="2025-05" db="UniProtKB">
        <authorList>
            <consortium name="RefSeq"/>
        </authorList>
    </citation>
    <scope>NUCLEOTIDE SEQUENCE [LARGE SCALE GENOMIC DNA]</scope>
</reference>
<keyword evidence="2" id="KW-1185">Reference proteome</keyword>
<evidence type="ECO:0000313" key="3">
    <source>
        <dbReference type="RefSeq" id="XP_050948025.1"/>
    </source>
</evidence>
<dbReference type="RefSeq" id="XP_050948025.1">
    <property type="nucleotide sequence ID" value="XM_051092068.1"/>
</dbReference>
<proteinExistence type="predicted"/>
<name>A0ABM3LDB5_CUCME</name>
<evidence type="ECO:0000259" key="1">
    <source>
        <dbReference type="PROSITE" id="PS50011"/>
    </source>
</evidence>
<dbReference type="PROSITE" id="PS50011">
    <property type="entry name" value="PROTEIN_KINASE_DOM"/>
    <property type="match status" value="1"/>
</dbReference>
<dbReference type="Gene3D" id="1.10.510.10">
    <property type="entry name" value="Transferase(Phosphotransferase) domain 1"/>
    <property type="match status" value="1"/>
</dbReference>
<sequence length="199" mass="21929">MDAAQGLAFLHDGCKPPIIHGNVKPANILLTENFQAKLSDFGVFKSYPTNDNASYVDPEYKTSNRLSPKSDVYSFGLTLLEIVCCKPVISESEGQDSIHIIKWVGHMVAQGDFRNIADKRLKGEYNITSVRKAVEVAMACVSVNSVRRPTMNKVVAELKSCLAIELSRTPENQAPHSIESTEMTSIYMVLPPQTGPMAR</sequence>